<organism evidence="2 3">
    <name type="scientific">Streptomyces albiaxialis</name>
    <dbReference type="NCBI Taxonomy" id="329523"/>
    <lineage>
        <taxon>Bacteria</taxon>
        <taxon>Bacillati</taxon>
        <taxon>Actinomycetota</taxon>
        <taxon>Actinomycetes</taxon>
        <taxon>Kitasatosporales</taxon>
        <taxon>Streptomycetaceae</taxon>
        <taxon>Streptomyces</taxon>
    </lineage>
</organism>
<dbReference type="EMBL" id="BAAAPE010000013">
    <property type="protein sequence ID" value="GAA2088445.1"/>
    <property type="molecule type" value="Genomic_DNA"/>
</dbReference>
<dbReference type="PRINTS" id="PR00598">
    <property type="entry name" value="HTHMARR"/>
</dbReference>
<dbReference type="SMART" id="SM00347">
    <property type="entry name" value="HTH_MARR"/>
    <property type="match status" value="1"/>
</dbReference>
<dbReference type="InterPro" id="IPR000835">
    <property type="entry name" value="HTH_MarR-typ"/>
</dbReference>
<dbReference type="InterPro" id="IPR036388">
    <property type="entry name" value="WH-like_DNA-bd_sf"/>
</dbReference>
<dbReference type="InterPro" id="IPR036390">
    <property type="entry name" value="WH_DNA-bd_sf"/>
</dbReference>
<accession>A0ABP5HYJ8</accession>
<dbReference type="RefSeq" id="WP_344531715.1">
    <property type="nucleotide sequence ID" value="NZ_BAAAPE010000013.1"/>
</dbReference>
<reference evidence="3" key="1">
    <citation type="journal article" date="2019" name="Int. J. Syst. Evol. Microbiol.">
        <title>The Global Catalogue of Microorganisms (GCM) 10K type strain sequencing project: providing services to taxonomists for standard genome sequencing and annotation.</title>
        <authorList>
            <consortium name="The Broad Institute Genomics Platform"/>
            <consortium name="The Broad Institute Genome Sequencing Center for Infectious Disease"/>
            <person name="Wu L."/>
            <person name="Ma J."/>
        </authorList>
    </citation>
    <scope>NUCLEOTIDE SEQUENCE [LARGE SCALE GENOMIC DNA]</scope>
    <source>
        <strain evidence="3">JCM 15478</strain>
    </source>
</reference>
<proteinExistence type="predicted"/>
<feature type="domain" description="HTH marR-type" evidence="1">
    <location>
        <begin position="19"/>
        <end position="155"/>
    </location>
</feature>
<protein>
    <submittedName>
        <fullName evidence="2">MarR family transcriptional regulator</fullName>
    </submittedName>
</protein>
<dbReference type="Gene3D" id="1.10.10.10">
    <property type="entry name" value="Winged helix-like DNA-binding domain superfamily/Winged helix DNA-binding domain"/>
    <property type="match status" value="1"/>
</dbReference>
<dbReference type="PANTHER" id="PTHR33164:SF106">
    <property type="entry name" value="TRANSCRIPTIONAL REGULATORY PROTEIN"/>
    <property type="match status" value="1"/>
</dbReference>
<gene>
    <name evidence="2" type="ORF">GCM10009801_52100</name>
</gene>
<dbReference type="Pfam" id="PF01047">
    <property type="entry name" value="MarR"/>
    <property type="match status" value="1"/>
</dbReference>
<name>A0ABP5HYJ8_9ACTN</name>
<evidence type="ECO:0000313" key="2">
    <source>
        <dbReference type="EMBL" id="GAA2088445.1"/>
    </source>
</evidence>
<comment type="caution">
    <text evidence="2">The sequence shown here is derived from an EMBL/GenBank/DDBJ whole genome shotgun (WGS) entry which is preliminary data.</text>
</comment>
<evidence type="ECO:0000313" key="3">
    <source>
        <dbReference type="Proteomes" id="UP001500016"/>
    </source>
</evidence>
<dbReference type="PROSITE" id="PS50995">
    <property type="entry name" value="HTH_MARR_2"/>
    <property type="match status" value="1"/>
</dbReference>
<dbReference type="SUPFAM" id="SSF46785">
    <property type="entry name" value="Winged helix' DNA-binding domain"/>
    <property type="match status" value="1"/>
</dbReference>
<dbReference type="Proteomes" id="UP001500016">
    <property type="component" value="Unassembled WGS sequence"/>
</dbReference>
<evidence type="ECO:0000259" key="1">
    <source>
        <dbReference type="PROSITE" id="PS50995"/>
    </source>
</evidence>
<keyword evidence="3" id="KW-1185">Reference proteome</keyword>
<dbReference type="InterPro" id="IPR039422">
    <property type="entry name" value="MarR/SlyA-like"/>
</dbReference>
<dbReference type="PANTHER" id="PTHR33164">
    <property type="entry name" value="TRANSCRIPTIONAL REGULATOR, MARR FAMILY"/>
    <property type="match status" value="1"/>
</dbReference>
<sequence>MDSEDAHGTDGEGEGEGRRAKVIGELIQAEREMSSVAVMFHSALAEKRGLSAIETKTLDWLDRDGALTAKELVNRSGLAPASVTGLVDRLTKKGYVRRVPHPSDQRRVLIEVIPEGQADLGVLFEDFKHEVDELHSEFSTEELELVARFISEATRRQRRAAARLTGADSQDGPDGEE</sequence>